<dbReference type="EMBL" id="JAIVFQ010000179">
    <property type="protein sequence ID" value="MCC5604984.1"/>
    <property type="molecule type" value="Genomic_DNA"/>
</dbReference>
<accession>A0ABS8IMC0</accession>
<keyword evidence="3" id="KW-1185">Reference proteome</keyword>
<evidence type="ECO:0000313" key="2">
    <source>
        <dbReference type="EMBL" id="MCC5604984.1"/>
    </source>
</evidence>
<organism evidence="2 3">
    <name type="scientific">Nostoc favosum CHAB5714</name>
    <dbReference type="NCBI Taxonomy" id="2780399"/>
    <lineage>
        <taxon>Bacteria</taxon>
        <taxon>Bacillati</taxon>
        <taxon>Cyanobacteriota</taxon>
        <taxon>Cyanophyceae</taxon>
        <taxon>Nostocales</taxon>
        <taxon>Nostocaceae</taxon>
        <taxon>Nostoc</taxon>
        <taxon>Nostoc favosum</taxon>
    </lineage>
</organism>
<reference evidence="2 3" key="1">
    <citation type="journal article" date="2021" name="Microorganisms">
        <title>Genome Evolution of Filamentous Cyanobacterium Nostoc Species: From Facultative Symbiosis to Free Living.</title>
        <authorList>
            <person name="Huo D."/>
            <person name="Li H."/>
            <person name="Cai F."/>
            <person name="Guo X."/>
            <person name="Qiao Z."/>
            <person name="Wang W."/>
            <person name="Yu G."/>
            <person name="Li R."/>
        </authorList>
    </citation>
    <scope>NUCLEOTIDE SEQUENCE [LARGE SCALE GENOMIC DNA]</scope>
    <source>
        <strain evidence="2 3">CHAB 5714</strain>
    </source>
</reference>
<evidence type="ECO:0000313" key="3">
    <source>
        <dbReference type="Proteomes" id="UP001199525"/>
    </source>
</evidence>
<dbReference type="EMBL" id="JAIVFQ010000119">
    <property type="protein sequence ID" value="MCC5604308.1"/>
    <property type="molecule type" value="Genomic_DNA"/>
</dbReference>
<evidence type="ECO:0000313" key="1">
    <source>
        <dbReference type="EMBL" id="MCC5604308.1"/>
    </source>
</evidence>
<protein>
    <submittedName>
        <fullName evidence="2">IS630 family transposase</fullName>
    </submittedName>
</protein>
<comment type="caution">
    <text evidence="2">The sequence shown here is derived from an EMBL/GenBank/DDBJ whole genome shotgun (WGS) entry which is preliminary data.</text>
</comment>
<proteinExistence type="predicted"/>
<sequence>CALVPSFSHLKWMFEWFIRHTTFDFATLQMYGVFSKIK</sequence>
<gene>
    <name evidence="1" type="ORF">LC586_35400</name>
    <name evidence="2" type="ORF">LC586_39130</name>
</gene>
<dbReference type="Proteomes" id="UP001199525">
    <property type="component" value="Unassembled WGS sequence"/>
</dbReference>
<name>A0ABS8IMC0_9NOSO</name>
<feature type="non-terminal residue" evidence="2">
    <location>
        <position position="1"/>
    </location>
</feature>
<reference evidence="2" key="2">
    <citation type="submission" date="2024-05" db="EMBL/GenBank/DDBJ databases">
        <authorList>
            <person name="Huo D."/>
            <person name="Cai F."/>
            <person name="Li R."/>
            <person name="Yu G."/>
            <person name="Li H."/>
        </authorList>
    </citation>
    <scope>NUCLEOTIDE SEQUENCE</scope>
    <source>
        <strain evidence="2">CHAB 5714</strain>
    </source>
</reference>